<reference evidence="7 8" key="1">
    <citation type="journal article" date="2024" name="bioRxiv">
        <title>A reference genome for Trichogramma kaykai: A tiny desert-dwelling parasitoid wasp with competing sex-ratio distorters.</title>
        <authorList>
            <person name="Culotta J."/>
            <person name="Lindsey A.R."/>
        </authorList>
    </citation>
    <scope>NUCLEOTIDE SEQUENCE [LARGE SCALE GENOMIC DNA]</scope>
    <source>
        <strain evidence="7 8">KSX58</strain>
    </source>
</reference>
<dbReference type="GO" id="GO:0016740">
    <property type="term" value="F:transferase activity"/>
    <property type="evidence" value="ECO:0007669"/>
    <property type="project" value="UniProtKB-KW"/>
</dbReference>
<keyword evidence="5" id="KW-0812">Transmembrane</keyword>
<dbReference type="Proteomes" id="UP001627154">
    <property type="component" value="Unassembled WGS sequence"/>
</dbReference>
<keyword evidence="3" id="KW-0808">Transferase</keyword>
<evidence type="ECO:0000256" key="1">
    <source>
        <dbReference type="ARBA" id="ARBA00004586"/>
    </source>
</evidence>
<protein>
    <recommendedName>
        <fullName evidence="6">ALG11 mannosyltransferase N-terminal domain-containing protein</fullName>
    </recommendedName>
</protein>
<comment type="similarity">
    <text evidence="2">Belongs to the glycosyltransferase group 1 family. Glycosyltransferase 4 subfamily.</text>
</comment>
<dbReference type="Pfam" id="PF15924">
    <property type="entry name" value="ALG11_N"/>
    <property type="match status" value="1"/>
</dbReference>
<dbReference type="EMBL" id="JBJJXI010000116">
    <property type="protein sequence ID" value="KAL3390795.1"/>
    <property type="molecule type" value="Genomic_DNA"/>
</dbReference>
<feature type="domain" description="ALG11 mannosyltransferase N-terminal" evidence="6">
    <location>
        <begin position="55"/>
        <end position="246"/>
    </location>
</feature>
<evidence type="ECO:0000256" key="2">
    <source>
        <dbReference type="ARBA" id="ARBA00009481"/>
    </source>
</evidence>
<evidence type="ECO:0000313" key="8">
    <source>
        <dbReference type="Proteomes" id="UP001627154"/>
    </source>
</evidence>
<dbReference type="GO" id="GO:0005789">
    <property type="term" value="C:endoplasmic reticulum membrane"/>
    <property type="evidence" value="ECO:0007669"/>
    <property type="project" value="UniProtKB-SubCell"/>
</dbReference>
<comment type="subcellular location">
    <subcellularLocation>
        <location evidence="1">Endoplasmic reticulum membrane</location>
    </subcellularLocation>
</comment>
<dbReference type="InterPro" id="IPR038013">
    <property type="entry name" value="ALG11"/>
</dbReference>
<name>A0ABD2WDL9_9HYME</name>
<evidence type="ECO:0000313" key="7">
    <source>
        <dbReference type="EMBL" id="KAL3390795.1"/>
    </source>
</evidence>
<keyword evidence="4" id="KW-0256">Endoplasmic reticulum</keyword>
<evidence type="ECO:0000256" key="3">
    <source>
        <dbReference type="ARBA" id="ARBA00022679"/>
    </source>
</evidence>
<keyword evidence="5" id="KW-1133">Transmembrane helix</keyword>
<evidence type="ECO:0000256" key="4">
    <source>
        <dbReference type="ARBA" id="ARBA00022824"/>
    </source>
</evidence>
<dbReference type="Gene3D" id="3.40.50.2000">
    <property type="entry name" value="Glycogen Phosphorylase B"/>
    <property type="match status" value="1"/>
</dbReference>
<gene>
    <name evidence="7" type="ORF">TKK_014511</name>
</gene>
<accession>A0ABD2WDL9</accession>
<organism evidence="7 8">
    <name type="scientific">Trichogramma kaykai</name>
    <dbReference type="NCBI Taxonomy" id="54128"/>
    <lineage>
        <taxon>Eukaryota</taxon>
        <taxon>Metazoa</taxon>
        <taxon>Ecdysozoa</taxon>
        <taxon>Arthropoda</taxon>
        <taxon>Hexapoda</taxon>
        <taxon>Insecta</taxon>
        <taxon>Pterygota</taxon>
        <taxon>Neoptera</taxon>
        <taxon>Endopterygota</taxon>
        <taxon>Hymenoptera</taxon>
        <taxon>Apocrita</taxon>
        <taxon>Proctotrupomorpha</taxon>
        <taxon>Chalcidoidea</taxon>
        <taxon>Trichogrammatidae</taxon>
        <taxon>Trichogramma</taxon>
    </lineage>
</organism>
<feature type="transmembrane region" description="Helical" evidence="5">
    <location>
        <begin position="20"/>
        <end position="41"/>
    </location>
</feature>
<dbReference type="AlphaFoldDB" id="A0ABD2WDL9"/>
<dbReference type="PANTHER" id="PTHR45919:SF1">
    <property type="entry name" value="GDP-MAN:MAN(3)GLCNAC(2)-PP-DOL ALPHA-1,2-MANNOSYLTRANSFERASE"/>
    <property type="match status" value="1"/>
</dbReference>
<sequence length="476" mass="54561">MAQFWKKFTYWLSEKYSFLKILLIYQILLCPMILRVICILFSRRHVEKRRKNAITVGFFHPQCNACSPQENVLWSAVKAIQVEYDNVQIVVYSSDKSSTPEMILRNVEAKFNIKIHPNIRFVRLQQGPWIKSFAYLGSMLVGCEALYRLKPHIMIDTVGYGFPNPIFKYVGGCRVIDYIHNPMVTIDKLKTRHVVVYGNQYVLARRSASALGLSKGIAYLYGRTGRAADVVLVNSAYTEENINAIWKCPQITQLIYPPIGLELLMARADAYSDIKKEFRILNASEFVPENNHEVIIQAYGKMLSKAKDHVLATTRLILVNLQTSSDQLDHAYLQSLRDLVKNLDLEDYVKLHPQSIHPSHLEEELIKATYGIYARPNDEFGSDLLAGLATGQIIVAHESGASRRELIVTKGDERNGFLAKSVEEYAFALVRALGTSPMEKRRMQKAARRTADQFTRANFQKEFLKIFDYFFESKRL</sequence>
<comment type="caution">
    <text evidence="7">The sequence shown here is derived from an EMBL/GenBank/DDBJ whole genome shotgun (WGS) entry which is preliminary data.</text>
</comment>
<dbReference type="SUPFAM" id="SSF53756">
    <property type="entry name" value="UDP-Glycosyltransferase/glycogen phosphorylase"/>
    <property type="match status" value="1"/>
</dbReference>
<evidence type="ECO:0000259" key="6">
    <source>
        <dbReference type="Pfam" id="PF15924"/>
    </source>
</evidence>
<keyword evidence="5" id="KW-0472">Membrane</keyword>
<dbReference type="PANTHER" id="PTHR45919">
    <property type="entry name" value="GDP-MAN:MAN(3)GLCNAC(2)-PP-DOL ALPHA-1,2-MANNOSYLTRANSFERASE"/>
    <property type="match status" value="1"/>
</dbReference>
<dbReference type="InterPro" id="IPR031814">
    <property type="entry name" value="ALG11_N"/>
</dbReference>
<evidence type="ECO:0000256" key="5">
    <source>
        <dbReference type="SAM" id="Phobius"/>
    </source>
</evidence>
<proteinExistence type="inferred from homology"/>
<keyword evidence="8" id="KW-1185">Reference proteome</keyword>